<dbReference type="SMART" id="SM00283">
    <property type="entry name" value="MA"/>
    <property type="match status" value="1"/>
</dbReference>
<feature type="region of interest" description="Disordered" evidence="11">
    <location>
        <begin position="368"/>
        <end position="387"/>
    </location>
</feature>
<evidence type="ECO:0000256" key="3">
    <source>
        <dbReference type="ARBA" id="ARBA00022481"/>
    </source>
</evidence>
<evidence type="ECO:0000256" key="11">
    <source>
        <dbReference type="SAM" id="MobiDB-lite"/>
    </source>
</evidence>
<feature type="domain" description="Methyl-accepting transducer" evidence="13">
    <location>
        <begin position="377"/>
        <end position="648"/>
    </location>
</feature>
<dbReference type="InterPro" id="IPR003660">
    <property type="entry name" value="HAMP_dom"/>
</dbReference>
<evidence type="ECO:0000259" key="13">
    <source>
        <dbReference type="PROSITE" id="PS50111"/>
    </source>
</evidence>
<evidence type="ECO:0000256" key="2">
    <source>
        <dbReference type="ARBA" id="ARBA00022475"/>
    </source>
</evidence>
<keyword evidence="5 12" id="KW-0812">Transmembrane</keyword>
<evidence type="ECO:0000256" key="7">
    <source>
        <dbReference type="ARBA" id="ARBA00023136"/>
    </source>
</evidence>
<dbReference type="CDD" id="cd12913">
    <property type="entry name" value="PDC1_MCP_like"/>
    <property type="match status" value="1"/>
</dbReference>
<dbReference type="SMART" id="SM00304">
    <property type="entry name" value="HAMP"/>
    <property type="match status" value="2"/>
</dbReference>
<dbReference type="OrthoDB" id="9760371at2"/>
<dbReference type="GO" id="GO:0006935">
    <property type="term" value="P:chemotaxis"/>
    <property type="evidence" value="ECO:0007669"/>
    <property type="project" value="UniProtKB-KW"/>
</dbReference>
<keyword evidence="3" id="KW-0488">Methylation</keyword>
<dbReference type="Pfam" id="PF02743">
    <property type="entry name" value="dCache_1"/>
    <property type="match status" value="1"/>
</dbReference>
<reference evidence="15 16" key="1">
    <citation type="submission" date="2018-08" db="EMBL/GenBank/DDBJ databases">
        <title>Bacillus jemisoniae sp. nov., Bacillus chryseoplanitiae sp. nov., Bacillus resnikiae sp. nov., and Bacillus frankliniae sp. nov., isolated from Viking spacecraft and associated surfaces.</title>
        <authorList>
            <person name="Seuylemezian A."/>
            <person name="Vaishampayan P."/>
        </authorList>
    </citation>
    <scope>NUCLEOTIDE SEQUENCE [LARGE SCALE GENOMIC DNA]</scope>
    <source>
        <strain evidence="15 16">JJ-247</strain>
    </source>
</reference>
<dbReference type="Proteomes" id="UP000265816">
    <property type="component" value="Unassembled WGS sequence"/>
</dbReference>
<dbReference type="SUPFAM" id="SSF58104">
    <property type="entry name" value="Methyl-accepting chemotaxis protein (MCP) signaling domain"/>
    <property type="match status" value="1"/>
</dbReference>
<dbReference type="PANTHER" id="PTHR32089">
    <property type="entry name" value="METHYL-ACCEPTING CHEMOTAXIS PROTEIN MCPB"/>
    <property type="match status" value="1"/>
</dbReference>
<dbReference type="Pfam" id="PF00015">
    <property type="entry name" value="MCPsignal"/>
    <property type="match status" value="1"/>
</dbReference>
<dbReference type="InterPro" id="IPR004089">
    <property type="entry name" value="MCPsignal_dom"/>
</dbReference>
<dbReference type="CDD" id="cd11386">
    <property type="entry name" value="MCP_signal"/>
    <property type="match status" value="1"/>
</dbReference>
<dbReference type="AlphaFoldDB" id="A0A398BFD7"/>
<organism evidence="15 16">
    <name type="scientific">Mesobacillus zeae</name>
    <dbReference type="NCBI Taxonomy" id="1917180"/>
    <lineage>
        <taxon>Bacteria</taxon>
        <taxon>Bacillati</taxon>
        <taxon>Bacillota</taxon>
        <taxon>Bacilli</taxon>
        <taxon>Bacillales</taxon>
        <taxon>Bacillaceae</taxon>
        <taxon>Mesobacillus</taxon>
    </lineage>
</organism>
<keyword evidence="6 12" id="KW-1133">Transmembrane helix</keyword>
<evidence type="ECO:0000256" key="8">
    <source>
        <dbReference type="ARBA" id="ARBA00023224"/>
    </source>
</evidence>
<dbReference type="SUPFAM" id="SSF103190">
    <property type="entry name" value="Sensory domain-like"/>
    <property type="match status" value="1"/>
</dbReference>
<dbReference type="RefSeq" id="WP_119111758.1">
    <property type="nucleotide sequence ID" value="NZ_CBCSEO010000007.1"/>
</dbReference>
<feature type="transmembrane region" description="Helical" evidence="12">
    <location>
        <begin position="282"/>
        <end position="305"/>
    </location>
</feature>
<gene>
    <name evidence="15" type="ORF">D1970_04815</name>
</gene>
<comment type="subcellular location">
    <subcellularLocation>
        <location evidence="1">Cell membrane</location>
        <topology evidence="1">Multi-pass membrane protein</topology>
    </subcellularLocation>
</comment>
<evidence type="ECO:0000256" key="5">
    <source>
        <dbReference type="ARBA" id="ARBA00022692"/>
    </source>
</evidence>
<comment type="similarity">
    <text evidence="9">Belongs to the methyl-accepting chemotaxis (MCP) protein family.</text>
</comment>
<evidence type="ECO:0000256" key="10">
    <source>
        <dbReference type="PROSITE-ProRule" id="PRU00284"/>
    </source>
</evidence>
<dbReference type="PROSITE" id="PS50885">
    <property type="entry name" value="HAMP"/>
    <property type="match status" value="1"/>
</dbReference>
<sequence>MNTRKTEMQKNKFTMTIKRKLIISLLALLIIPTLTVGFMSYNKAANEIDKSTLASATESVKVLDQILSNSLEPKMADAYYFANKIDRTSYSGDKKEEAINSLKEYYALHPEIVAIYVGTEKGEMLRAPAKQYDPGYDPRKRPWYTFAMENKGDTVITEPYLGASTGSVLVTVAQTVKDGSGVIAIDLNMDAIKESADDIKIGKKGYPFVVSVEGNYIVHPTEPAGKKSKMFTHSMLGKDHAIHSFKYKEQSKKLTFVTNKITGWKIVGLMDVSEAKDQAKPILYTTLIVVGIFIVIGVLISYMTVLSITKPLKALAELTDKVSKGDLTEKFDNGRGDEIGLLGKSFNTMIDSLRDLIRHVSEKSHALASSSEQLNASSEQNNSATEQVATAIQQVAAGTEKQTDMAAESAHVVREMSTGLVSILENAENVSRTSVEAAEIVKSGEGAITHSIQQMTNIHDTVNDLGRVVHTLGERSHEISKIIDVISEIAGQTNLLALNAAIEAARAGEQGKGFAVVADEVRKLAEQSAKATETIRSLISSIQVETGAAVDAMNKGTDEVEKGITVVNEAGISFKKIQEFVDAVSSQIQNVAASVQQMNRGTEQVVEMVTGMDEISQKTAHETQEVSAATEEQLASMQEIAASAESLANMAEELQDSISSFKI</sequence>
<dbReference type="Pfam" id="PF00672">
    <property type="entry name" value="HAMP"/>
    <property type="match status" value="1"/>
</dbReference>
<keyword evidence="4" id="KW-0145">Chemotaxis</keyword>
<evidence type="ECO:0000256" key="4">
    <source>
        <dbReference type="ARBA" id="ARBA00022500"/>
    </source>
</evidence>
<accession>A0A398BFD7</accession>
<evidence type="ECO:0000313" key="16">
    <source>
        <dbReference type="Proteomes" id="UP000265816"/>
    </source>
</evidence>
<evidence type="ECO:0000256" key="1">
    <source>
        <dbReference type="ARBA" id="ARBA00004651"/>
    </source>
</evidence>
<evidence type="ECO:0000256" key="6">
    <source>
        <dbReference type="ARBA" id="ARBA00022989"/>
    </source>
</evidence>
<dbReference type="InterPro" id="IPR033479">
    <property type="entry name" value="dCache_1"/>
</dbReference>
<dbReference type="Gene3D" id="3.30.450.20">
    <property type="entry name" value="PAS domain"/>
    <property type="match status" value="2"/>
</dbReference>
<evidence type="ECO:0000256" key="9">
    <source>
        <dbReference type="ARBA" id="ARBA00029447"/>
    </source>
</evidence>
<keyword evidence="8 10" id="KW-0807">Transducer</keyword>
<keyword evidence="16" id="KW-1185">Reference proteome</keyword>
<dbReference type="PROSITE" id="PS50111">
    <property type="entry name" value="CHEMOTAXIS_TRANSDUC_2"/>
    <property type="match status" value="1"/>
</dbReference>
<dbReference type="CDD" id="cd06225">
    <property type="entry name" value="HAMP"/>
    <property type="match status" value="1"/>
</dbReference>
<evidence type="ECO:0000313" key="15">
    <source>
        <dbReference type="EMBL" id="RID87498.1"/>
    </source>
</evidence>
<comment type="caution">
    <text evidence="15">The sequence shown here is derived from an EMBL/GenBank/DDBJ whole genome shotgun (WGS) entry which is preliminary data.</text>
</comment>
<evidence type="ECO:0000256" key="12">
    <source>
        <dbReference type="SAM" id="Phobius"/>
    </source>
</evidence>
<proteinExistence type="inferred from homology"/>
<feature type="domain" description="HAMP" evidence="14">
    <location>
        <begin position="306"/>
        <end position="358"/>
    </location>
</feature>
<dbReference type="FunFam" id="1.10.287.950:FF:000001">
    <property type="entry name" value="Methyl-accepting chemotaxis sensory transducer"/>
    <property type="match status" value="1"/>
</dbReference>
<dbReference type="InterPro" id="IPR029151">
    <property type="entry name" value="Sensor-like_sf"/>
</dbReference>
<dbReference type="Gene3D" id="1.10.287.950">
    <property type="entry name" value="Methyl-accepting chemotaxis protein"/>
    <property type="match status" value="1"/>
</dbReference>
<keyword evidence="2" id="KW-1003">Cell membrane</keyword>
<dbReference type="EMBL" id="QWVT01000009">
    <property type="protein sequence ID" value="RID87498.1"/>
    <property type="molecule type" value="Genomic_DNA"/>
</dbReference>
<dbReference type="GO" id="GO:0007165">
    <property type="term" value="P:signal transduction"/>
    <property type="evidence" value="ECO:0007669"/>
    <property type="project" value="UniProtKB-KW"/>
</dbReference>
<name>A0A398BFD7_9BACI</name>
<dbReference type="PANTHER" id="PTHR32089:SF114">
    <property type="entry name" value="METHYL-ACCEPTING CHEMOTAXIS PROTEIN MCPB"/>
    <property type="match status" value="1"/>
</dbReference>
<dbReference type="CDD" id="cd12912">
    <property type="entry name" value="PDC2_MCP_like"/>
    <property type="match status" value="1"/>
</dbReference>
<keyword evidence="7 12" id="KW-0472">Membrane</keyword>
<dbReference type="GO" id="GO:0005886">
    <property type="term" value="C:plasma membrane"/>
    <property type="evidence" value="ECO:0007669"/>
    <property type="project" value="UniProtKB-SubCell"/>
</dbReference>
<evidence type="ECO:0000259" key="14">
    <source>
        <dbReference type="PROSITE" id="PS50885"/>
    </source>
</evidence>
<protein>
    <submittedName>
        <fullName evidence="15">Methyl-accepting chemotaxis protein</fullName>
    </submittedName>
</protein>